<dbReference type="PANTHER" id="PTHR30347">
    <property type="entry name" value="POTASSIUM CHANNEL RELATED"/>
    <property type="match status" value="1"/>
</dbReference>
<feature type="transmembrane region" description="Helical" evidence="7">
    <location>
        <begin position="420"/>
        <end position="448"/>
    </location>
</feature>
<dbReference type="Pfam" id="PF21082">
    <property type="entry name" value="MS_channel_3rd"/>
    <property type="match status" value="1"/>
</dbReference>
<keyword evidence="5 7" id="KW-1133">Transmembrane helix</keyword>
<evidence type="ECO:0000313" key="11">
    <source>
        <dbReference type="Proteomes" id="UP000192610"/>
    </source>
</evidence>
<feature type="transmembrane region" description="Helical" evidence="7">
    <location>
        <begin position="469"/>
        <end position="488"/>
    </location>
</feature>
<dbReference type="SUPFAM" id="SSF50182">
    <property type="entry name" value="Sm-like ribonucleoproteins"/>
    <property type="match status" value="1"/>
</dbReference>
<organism evidence="10 11">
    <name type="scientific">Niastella yeongjuensis</name>
    <dbReference type="NCBI Taxonomy" id="354355"/>
    <lineage>
        <taxon>Bacteria</taxon>
        <taxon>Pseudomonadati</taxon>
        <taxon>Bacteroidota</taxon>
        <taxon>Chitinophagia</taxon>
        <taxon>Chitinophagales</taxon>
        <taxon>Chitinophagaceae</taxon>
        <taxon>Niastella</taxon>
    </lineage>
</organism>
<dbReference type="InterPro" id="IPR011066">
    <property type="entry name" value="MscS_channel_C_sf"/>
</dbReference>
<keyword evidence="3" id="KW-1003">Cell membrane</keyword>
<protein>
    <recommendedName>
        <fullName evidence="12">Mechanosensitive ion channel protein</fullName>
    </recommendedName>
</protein>
<evidence type="ECO:0000256" key="6">
    <source>
        <dbReference type="ARBA" id="ARBA00023136"/>
    </source>
</evidence>
<evidence type="ECO:0000256" key="5">
    <source>
        <dbReference type="ARBA" id="ARBA00022989"/>
    </source>
</evidence>
<keyword evidence="4 7" id="KW-0812">Transmembrane</keyword>
<evidence type="ECO:0000259" key="9">
    <source>
        <dbReference type="Pfam" id="PF21082"/>
    </source>
</evidence>
<dbReference type="Proteomes" id="UP000192610">
    <property type="component" value="Unassembled WGS sequence"/>
</dbReference>
<dbReference type="PANTHER" id="PTHR30347:SF1">
    <property type="entry name" value="MECHANOSENSITIVE CHANNEL MSCK"/>
    <property type="match status" value="1"/>
</dbReference>
<dbReference type="Gene3D" id="1.10.287.1260">
    <property type="match status" value="1"/>
</dbReference>
<comment type="subcellular location">
    <subcellularLocation>
        <location evidence="1">Cell membrane</location>
        <topology evidence="1">Multi-pass membrane protein</topology>
    </subcellularLocation>
</comment>
<feature type="transmembrane region" description="Helical" evidence="7">
    <location>
        <begin position="559"/>
        <end position="579"/>
    </location>
</feature>
<dbReference type="STRING" id="354355.SAMN05660816_04401"/>
<accession>A0A1V9ESE6</accession>
<evidence type="ECO:0000256" key="2">
    <source>
        <dbReference type="ARBA" id="ARBA00008017"/>
    </source>
</evidence>
<reference evidence="11" key="1">
    <citation type="submission" date="2016-04" db="EMBL/GenBank/DDBJ databases">
        <authorList>
            <person name="Chen L."/>
            <person name="Zhuang W."/>
            <person name="Wang G."/>
        </authorList>
    </citation>
    <scope>NUCLEOTIDE SEQUENCE [LARGE SCALE GENOMIC DNA]</scope>
    <source>
        <strain evidence="11">17621</strain>
    </source>
</reference>
<dbReference type="InterPro" id="IPR011014">
    <property type="entry name" value="MscS_channel_TM-2"/>
</dbReference>
<feature type="transmembrane region" description="Helical" evidence="7">
    <location>
        <begin position="357"/>
        <end position="375"/>
    </location>
</feature>
<dbReference type="GO" id="GO:0005886">
    <property type="term" value="C:plasma membrane"/>
    <property type="evidence" value="ECO:0007669"/>
    <property type="project" value="UniProtKB-SubCell"/>
</dbReference>
<dbReference type="SUPFAM" id="SSF82689">
    <property type="entry name" value="Mechanosensitive channel protein MscS (YggB), C-terminal domain"/>
    <property type="match status" value="1"/>
</dbReference>
<keyword evidence="11" id="KW-1185">Reference proteome</keyword>
<sequence>MKIFGDSERRKNLLEYSEDTIATRQDETIELIKKLTLEAQSYLENGIDTTGLTDELKRIRLWYEITSDGVFINTGSIQTHRNLETSYKIIRELLIRTTARKLSLDNYYKSLANFRNEIDSLYQQEILYRFSSDSAVLMRYVERLTVVSQEIKPIDSSLKKTLINISELQPTVNLLVTKLAASIEQIELFQQRLSANTFKRSSNNLGGPVTYSRPFNEIITFSMIKAKLSFVFYVKNEMGKIVQLCILVIVCSVFLFNLKRNVQRRNLLNSNAPENLVLKHPFLSALFIVLNIFQFFFIDPPFIFSVLIWILTGLSMTFLLKNSIARYWLVAWLILFVLFLFACFDNLILQATRSERWIMVVLSGVGVISCTTVIVNGPRIQLKEKLLIWFLGFAVLMQVAAILSNVYGRYNLSKTFLTAGFFNVVLAILFYWALQFIIRGLALTARVYNKPDRQLFNINFDPVSGKAPPIFYVLLFVGWFALFARNFYASKFISDPIKNFILEKRTIGEFSYTIGSLFEFILILYVSGIISRTVAFFAAGETTTQESTGRKRGLGSWLLIIRISIISIGLLTALAAVGVPMDRLTIILSALSVGVGFGLQTLVNNLVSGLIISFEKPVSVGDIVEIGKQSGVVKSVGFRSSIITTSDGANVIIPNGDLLNQHLVNWTQENPSRAVNITVAVAYSTNLEQAIKILKALPGKDERILAIPEPTVMIRQFTGSSINIQLFFWVKNINDSEAVKSDIFLAIDSAFKEHSIGMPLYNKNDS</sequence>
<evidence type="ECO:0000256" key="1">
    <source>
        <dbReference type="ARBA" id="ARBA00004651"/>
    </source>
</evidence>
<dbReference type="EMBL" id="LVXG01000016">
    <property type="protein sequence ID" value="OQP49046.1"/>
    <property type="molecule type" value="Genomic_DNA"/>
</dbReference>
<evidence type="ECO:0000256" key="3">
    <source>
        <dbReference type="ARBA" id="ARBA00022475"/>
    </source>
</evidence>
<dbReference type="Gene3D" id="2.30.30.60">
    <property type="match status" value="1"/>
</dbReference>
<feature type="transmembrane region" description="Helical" evidence="7">
    <location>
        <begin position="387"/>
        <end position="408"/>
    </location>
</feature>
<proteinExistence type="inferred from homology"/>
<feature type="transmembrane region" description="Helical" evidence="7">
    <location>
        <begin position="241"/>
        <end position="258"/>
    </location>
</feature>
<keyword evidence="6 7" id="KW-0472">Membrane</keyword>
<evidence type="ECO:0000313" key="10">
    <source>
        <dbReference type="EMBL" id="OQP49046.1"/>
    </source>
</evidence>
<name>A0A1V9ESE6_9BACT</name>
<dbReference type="GO" id="GO:0008381">
    <property type="term" value="F:mechanosensitive monoatomic ion channel activity"/>
    <property type="evidence" value="ECO:0007669"/>
    <property type="project" value="UniProtKB-ARBA"/>
</dbReference>
<dbReference type="InterPro" id="IPR023408">
    <property type="entry name" value="MscS_beta-dom_sf"/>
</dbReference>
<comment type="caution">
    <text evidence="10">The sequence shown here is derived from an EMBL/GenBank/DDBJ whole genome shotgun (WGS) entry which is preliminary data.</text>
</comment>
<dbReference type="Pfam" id="PF00924">
    <property type="entry name" value="MS_channel_2nd"/>
    <property type="match status" value="1"/>
</dbReference>
<feature type="transmembrane region" description="Helical" evidence="7">
    <location>
        <begin position="585"/>
        <end position="607"/>
    </location>
</feature>
<gene>
    <name evidence="10" type="ORF">A4H97_29520</name>
</gene>
<evidence type="ECO:0000256" key="7">
    <source>
        <dbReference type="SAM" id="Phobius"/>
    </source>
</evidence>
<dbReference type="InterPro" id="IPR049278">
    <property type="entry name" value="MS_channel_C"/>
</dbReference>
<dbReference type="InterPro" id="IPR010920">
    <property type="entry name" value="LSM_dom_sf"/>
</dbReference>
<feature type="domain" description="Mechanosensitive ion channel MscS" evidence="8">
    <location>
        <begin position="601"/>
        <end position="667"/>
    </location>
</feature>
<dbReference type="Gene3D" id="3.30.70.100">
    <property type="match status" value="1"/>
</dbReference>
<evidence type="ECO:0000259" key="8">
    <source>
        <dbReference type="Pfam" id="PF00924"/>
    </source>
</evidence>
<evidence type="ECO:0008006" key="12">
    <source>
        <dbReference type="Google" id="ProtNLM"/>
    </source>
</evidence>
<dbReference type="InterPro" id="IPR052702">
    <property type="entry name" value="MscS-like_channel"/>
</dbReference>
<feature type="transmembrane region" description="Helical" evidence="7">
    <location>
        <begin position="520"/>
        <end position="539"/>
    </location>
</feature>
<dbReference type="SUPFAM" id="SSF82861">
    <property type="entry name" value="Mechanosensitive channel protein MscS (YggB), transmembrane region"/>
    <property type="match status" value="1"/>
</dbReference>
<dbReference type="InterPro" id="IPR006685">
    <property type="entry name" value="MscS_channel_2nd"/>
</dbReference>
<dbReference type="AlphaFoldDB" id="A0A1V9ESE6"/>
<feature type="transmembrane region" description="Helical" evidence="7">
    <location>
        <begin position="327"/>
        <end position="351"/>
    </location>
</feature>
<evidence type="ECO:0000256" key="4">
    <source>
        <dbReference type="ARBA" id="ARBA00022692"/>
    </source>
</evidence>
<comment type="similarity">
    <text evidence="2">Belongs to the MscS (TC 1.A.23) family.</text>
</comment>
<feature type="domain" description="Mechanosensitive ion channel MscS C-terminal" evidence="9">
    <location>
        <begin position="675"/>
        <end position="757"/>
    </location>
</feature>